<evidence type="ECO:0000256" key="4">
    <source>
        <dbReference type="ARBA" id="ARBA00023136"/>
    </source>
</evidence>
<dbReference type="SUPFAM" id="SSF82866">
    <property type="entry name" value="Multidrug efflux transporter AcrB transmembrane domain"/>
    <property type="match status" value="2"/>
</dbReference>
<feature type="transmembrane region" description="Helical" evidence="7">
    <location>
        <begin position="669"/>
        <end position="687"/>
    </location>
</feature>
<dbReference type="EMBL" id="GGYP01001085">
    <property type="protein sequence ID" value="MDE45856.1"/>
    <property type="molecule type" value="Transcribed_RNA"/>
</dbReference>
<name>A0A6G1S5S0_9ACAR</name>
<feature type="transmembrane region" description="Helical" evidence="7">
    <location>
        <begin position="1047"/>
        <end position="1067"/>
    </location>
</feature>
<evidence type="ECO:0000256" key="2">
    <source>
        <dbReference type="ARBA" id="ARBA00022692"/>
    </source>
</evidence>
<feature type="domain" description="SSD" evidence="8">
    <location>
        <begin position="492"/>
        <end position="615"/>
    </location>
</feature>
<dbReference type="Pfam" id="PF12349">
    <property type="entry name" value="Sterol-sensing"/>
    <property type="match status" value="1"/>
</dbReference>
<organism evidence="9">
    <name type="scientific">Aceria tosichella</name>
    <name type="common">wheat curl mite</name>
    <dbReference type="NCBI Taxonomy" id="561515"/>
    <lineage>
        <taxon>Eukaryota</taxon>
        <taxon>Metazoa</taxon>
        <taxon>Ecdysozoa</taxon>
        <taxon>Arthropoda</taxon>
        <taxon>Chelicerata</taxon>
        <taxon>Arachnida</taxon>
        <taxon>Acari</taxon>
        <taxon>Acariformes</taxon>
        <taxon>Trombidiformes</taxon>
        <taxon>Prostigmata</taxon>
        <taxon>Eupodina</taxon>
        <taxon>Eriophyoidea</taxon>
        <taxon>Eriophyidae</taxon>
        <taxon>Eriophyinae</taxon>
        <taxon>Aceriini</taxon>
        <taxon>Aceria</taxon>
    </lineage>
</organism>
<keyword evidence="2 7" id="KW-0812">Transmembrane</keyword>
<reference evidence="9" key="1">
    <citation type="submission" date="2018-10" db="EMBL/GenBank/DDBJ databases">
        <title>Transcriptome assembly of Aceria tosichella (Wheat curl mite) Type 2.</title>
        <authorList>
            <person name="Scully E.D."/>
            <person name="Geib S.M."/>
            <person name="Palmer N.A."/>
            <person name="Gupta A.K."/>
            <person name="Sarath G."/>
            <person name="Tatineni S."/>
        </authorList>
    </citation>
    <scope>NUCLEOTIDE SEQUENCE</scope>
    <source>
        <strain evidence="9">LincolnNE</strain>
    </source>
</reference>
<evidence type="ECO:0000256" key="5">
    <source>
        <dbReference type="ARBA" id="ARBA00023180"/>
    </source>
</evidence>
<proteinExistence type="inferred from homology"/>
<dbReference type="PANTHER" id="PTHR45951">
    <property type="entry name" value="PROTEIN DISPATCHED-RELATED"/>
    <property type="match status" value="1"/>
</dbReference>
<evidence type="ECO:0000313" key="9">
    <source>
        <dbReference type="EMBL" id="MDE45856.1"/>
    </source>
</evidence>
<gene>
    <name evidence="9" type="primary">Disp1</name>
    <name evidence="9" type="ORF">g.19605</name>
</gene>
<evidence type="ECO:0000256" key="7">
    <source>
        <dbReference type="SAM" id="Phobius"/>
    </source>
</evidence>
<dbReference type="PANTHER" id="PTHR45951:SF3">
    <property type="entry name" value="PROTEIN DISPATCHED"/>
    <property type="match status" value="1"/>
</dbReference>
<comment type="similarity">
    <text evidence="6">Belongs to the dispatched family.</text>
</comment>
<dbReference type="GO" id="GO:0022857">
    <property type="term" value="F:transmembrane transporter activity"/>
    <property type="evidence" value="ECO:0007669"/>
    <property type="project" value="TreeGrafter"/>
</dbReference>
<dbReference type="Gene3D" id="1.20.1640.10">
    <property type="entry name" value="Multidrug efflux transporter AcrB transmembrane domain"/>
    <property type="match status" value="2"/>
</dbReference>
<feature type="transmembrane region" description="Helical" evidence="7">
    <location>
        <begin position="1079"/>
        <end position="1102"/>
    </location>
</feature>
<evidence type="ECO:0000256" key="1">
    <source>
        <dbReference type="ARBA" id="ARBA00004141"/>
    </source>
</evidence>
<feature type="transmembrane region" description="Helical" evidence="7">
    <location>
        <begin position="442"/>
        <end position="459"/>
    </location>
</feature>
<keyword evidence="4 7" id="KW-0472">Membrane</keyword>
<dbReference type="AlphaFoldDB" id="A0A6G1S5S0"/>
<protein>
    <submittedName>
        <fullName evidence="9">Protein dispatched 1</fullName>
    </submittedName>
</protein>
<accession>A0A6G1S5S0</accession>
<dbReference type="PROSITE" id="PS50156">
    <property type="entry name" value="SSD"/>
    <property type="match status" value="1"/>
</dbReference>
<evidence type="ECO:0000256" key="6">
    <source>
        <dbReference type="ARBA" id="ARBA00038046"/>
    </source>
</evidence>
<dbReference type="GO" id="GO:0007224">
    <property type="term" value="P:smoothened signaling pathway"/>
    <property type="evidence" value="ECO:0007669"/>
    <property type="project" value="TreeGrafter"/>
</dbReference>
<sequence>MHEFSPVIMGLLQSYSTLLLRHPGKVLVLGTCCVLVLFAITIYLRPLQSFDDPLIGFEARGTLISKRINTWKLLSDETNASANNISLLPNSPWFDRGYYQPHITIIPSIAQSDQIHNSTDIEPEPPIIESSIAHDNNNATSNSDMFDDDEEEYYRMVNSTRDTKRPLLVHYSLGSSKAFCGKLYEGYAQAVVSPSTSYSSHGLFNLNSMLAMCQLDSRLRLEHSRDDSHLFASNCEQYRTDETSDTHPEATTCCNSWSLPNYIACLNNKTSCFDIDVHDLKNTEHLLDICAPYYHKAPYEECFSTTNGPSSSTSHVDYLEPQARRKTLCGSIPEECLKCGGWTYDVLHFLTSESFTKHKTQTNAIEISNRLPSRFTKLSSREMGAYKLSHANIFLPLAKSSSLMKYYLALSKHSLKTPYAEVKVLNLGLKNSLFEHMISDDVKLFAIALVSILVVISIYTWSCILSLAILLIICLSLCLSYVIYELIFDIAIFPFMNLLAVVISFGICSDNAMLFCKHWSSDHTNEFKPTNGNENGSNHNSAGPVLTSREHANLDRMLKKAIKSTSAATLATACSFIISTISKVTAVRCFCIFATLSVITNYLLIVLLLPPALILDYKLKRLIERHFNDKNHRLIKLANQAQLARERVLAIGENIHQNWIFTFIIRFKFYLIITFITLMILSSVLVFHGPGLQPADDDDIQLLSKQHAFEQYDKNLKKEFAFERFKTIGPQGPNAKSLLEPPETLPVRVVFGVKPTDNGNRFDPHDRGTLVFDRNFDIAEQNTQIWLLEFCQKLLQQRFIHPPPMSEMSNCFMDTFKLWMETRSCRDPINPEIDRTPCCQTSEFPFERFTFNKCMLEIVDIMRKSPQLYSNINAGLRFFKNSTRVAALIIEYQSNRIYTDSFTKMDGFFHDIDEWVTWHINNTAPQGLRSGWFTSNNLDLLALQTELEVSTNASVWLEVLFATIALMISTQDLCLTLAGILTISTIIVAILAVLIVLKWTLGVAESILISLTIGLSIDFALHYIVAYSEGLRSRLSHGVVQRILNEVGSPIALATITTSLAGFVIVWSDILAYQELGTFLMLIAIVSWLTSTFFLLPMLATFDSVRNYGEQYARTLARRALNVLIDRV</sequence>
<dbReference type="InterPro" id="IPR000731">
    <property type="entry name" value="SSD"/>
</dbReference>
<feature type="transmembrane region" description="Helical" evidence="7">
    <location>
        <begin position="26"/>
        <end position="44"/>
    </location>
</feature>
<evidence type="ECO:0000259" key="8">
    <source>
        <dbReference type="PROSITE" id="PS50156"/>
    </source>
</evidence>
<keyword evidence="3 7" id="KW-1133">Transmembrane helix</keyword>
<feature type="transmembrane region" description="Helical" evidence="7">
    <location>
        <begin position="490"/>
        <end position="508"/>
    </location>
</feature>
<keyword evidence="5" id="KW-0325">Glycoprotein</keyword>
<comment type="subcellular location">
    <subcellularLocation>
        <location evidence="1">Membrane</location>
        <topology evidence="1">Multi-pass membrane protein</topology>
    </subcellularLocation>
</comment>
<feature type="transmembrane region" description="Helical" evidence="7">
    <location>
        <begin position="566"/>
        <end position="586"/>
    </location>
</feature>
<feature type="transmembrane region" description="Helical" evidence="7">
    <location>
        <begin position="1007"/>
        <end position="1026"/>
    </location>
</feature>
<dbReference type="GO" id="GO:0016020">
    <property type="term" value="C:membrane"/>
    <property type="evidence" value="ECO:0007669"/>
    <property type="project" value="UniProtKB-SubCell"/>
</dbReference>
<feature type="transmembrane region" description="Helical" evidence="7">
    <location>
        <begin position="977"/>
        <end position="1001"/>
    </location>
</feature>
<dbReference type="InterPro" id="IPR052081">
    <property type="entry name" value="Dispatched_Hh_regulator"/>
</dbReference>
<feature type="transmembrane region" description="Helical" evidence="7">
    <location>
        <begin position="592"/>
        <end position="615"/>
    </location>
</feature>
<evidence type="ECO:0000256" key="3">
    <source>
        <dbReference type="ARBA" id="ARBA00022989"/>
    </source>
</evidence>
<dbReference type="InterPro" id="IPR053958">
    <property type="entry name" value="HMGCR/SNAP/NPC1-like_SSD"/>
</dbReference>
<feature type="transmembrane region" description="Helical" evidence="7">
    <location>
        <begin position="464"/>
        <end position="484"/>
    </location>
</feature>